<protein>
    <submittedName>
        <fullName evidence="2">Phasin family protein</fullName>
    </submittedName>
</protein>
<dbReference type="Proteomes" id="UP001597285">
    <property type="component" value="Unassembled WGS sequence"/>
</dbReference>
<reference evidence="3" key="1">
    <citation type="journal article" date="2019" name="Int. J. Syst. Evol. Microbiol.">
        <title>The Global Catalogue of Microorganisms (GCM) 10K type strain sequencing project: providing services to taxonomists for standard genome sequencing and annotation.</title>
        <authorList>
            <consortium name="The Broad Institute Genomics Platform"/>
            <consortium name="The Broad Institute Genome Sequencing Center for Infectious Disease"/>
            <person name="Wu L."/>
            <person name="Ma J."/>
        </authorList>
    </citation>
    <scope>NUCLEOTIDE SEQUENCE [LARGE SCALE GENOMIC DNA]</scope>
    <source>
        <strain evidence="3">KCTC 42143</strain>
    </source>
</reference>
<organism evidence="2 3">
    <name type="scientific">Carnobacterium antarcticum</name>
    <dbReference type="NCBI Taxonomy" id="2126436"/>
    <lineage>
        <taxon>Bacteria</taxon>
        <taxon>Bacillati</taxon>
        <taxon>Bacillota</taxon>
        <taxon>Bacilli</taxon>
        <taxon>Lactobacillales</taxon>
        <taxon>Carnobacteriaceae</taxon>
        <taxon>Carnobacterium</taxon>
    </lineage>
</organism>
<dbReference type="EMBL" id="JBHUFF010000008">
    <property type="protein sequence ID" value="MFD1798626.1"/>
    <property type="molecule type" value="Genomic_DNA"/>
</dbReference>
<accession>A0ABW4NLJ0</accession>
<sequence>MDEFKKIILAGIGGASVTYEKMEDTLNKLVVKGRLTVDQGKLLSQELVRKKKEKNSEEELSREDVQELLMAMNVAQRKDIEELEKKVDQLNETIDKLINK</sequence>
<dbReference type="PANTHER" id="PTHR38664:SF1">
    <property type="entry name" value="SLR0058 PROTEIN"/>
    <property type="match status" value="1"/>
</dbReference>
<gene>
    <name evidence="2" type="ORF">ACFSBK_01975</name>
</gene>
<evidence type="ECO:0000313" key="3">
    <source>
        <dbReference type="Proteomes" id="UP001597285"/>
    </source>
</evidence>
<name>A0ABW4NLJ0_9LACT</name>
<keyword evidence="3" id="KW-1185">Reference proteome</keyword>
<dbReference type="RefSeq" id="WP_058919045.1">
    <property type="nucleotide sequence ID" value="NZ_JBHSQC010000015.1"/>
</dbReference>
<feature type="coiled-coil region" evidence="1">
    <location>
        <begin position="73"/>
        <end position="100"/>
    </location>
</feature>
<evidence type="ECO:0000313" key="2">
    <source>
        <dbReference type="EMBL" id="MFD1798626.1"/>
    </source>
</evidence>
<keyword evidence="1" id="KW-0175">Coiled coil</keyword>
<evidence type="ECO:0000256" key="1">
    <source>
        <dbReference type="SAM" id="Coils"/>
    </source>
</evidence>
<comment type="caution">
    <text evidence="2">The sequence shown here is derived from an EMBL/GenBank/DDBJ whole genome shotgun (WGS) entry which is preliminary data.</text>
</comment>
<proteinExistence type="predicted"/>
<dbReference type="PANTHER" id="PTHR38664">
    <property type="entry name" value="SLR0058 PROTEIN"/>
    <property type="match status" value="1"/>
</dbReference>
<dbReference type="InterPro" id="IPR008769">
    <property type="entry name" value="PhaF_PhaI"/>
</dbReference>